<evidence type="ECO:0000313" key="5">
    <source>
        <dbReference type="EMBL" id="CUN62727.1"/>
    </source>
</evidence>
<reference evidence="5 6" key="1">
    <citation type="submission" date="2015-09" db="EMBL/GenBank/DDBJ databases">
        <authorList>
            <consortium name="Pathogen Informatics"/>
        </authorList>
    </citation>
    <scope>NUCLEOTIDE SEQUENCE [LARGE SCALE GENOMIC DNA]</scope>
    <source>
        <strain evidence="5 6">2789STDY5608840</strain>
    </source>
</reference>
<proteinExistence type="predicted"/>
<organism evidence="5 6">
    <name type="scientific">Bacteroides finegoldii</name>
    <dbReference type="NCBI Taxonomy" id="338188"/>
    <lineage>
        <taxon>Bacteria</taxon>
        <taxon>Pseudomonadati</taxon>
        <taxon>Bacteroidota</taxon>
        <taxon>Bacteroidia</taxon>
        <taxon>Bacteroidales</taxon>
        <taxon>Bacteroidaceae</taxon>
        <taxon>Bacteroides</taxon>
    </lineage>
</organism>
<gene>
    <name evidence="5" type="ORF">ERS852397_00575</name>
</gene>
<dbReference type="SUPFAM" id="SSF56300">
    <property type="entry name" value="Metallo-dependent phosphatases"/>
    <property type="match status" value="1"/>
</dbReference>
<dbReference type="PANTHER" id="PTHR43143">
    <property type="entry name" value="METALLOPHOSPHOESTERASE, CALCINEURIN SUPERFAMILY"/>
    <property type="match status" value="1"/>
</dbReference>
<sequence>MKKINFRKTLFAAVLLFQLNAIAAFGQTVVKGSVKDNTGKPISGVVVTDGAHFNTTDAEGNYVLNTDPTRYPMVYISTPATYELPSKEGIADGFYQYLDAGKSENQCDFVLTKRQKPVDEFVYIVLSDPQVRNEKQLDRFRTETVPDLKQTADSLKNFEIVGMGLGDLVWDAMNLYAPYRQAVSNLGMTMFQLMGNHDFNLLYKSITQTDHPADGYGEQNYYQSFGPANYSFNIGKVHVIAMKDIDYDGNKKYTERFTPEDLDWLRKDLSYVPKGNIVFLNVHAPVANNTVAAGGNARNANALFQLLRPYQVHIFSGHTHFYENQLPAPTIYEHNIGAACGAWWAGHVNRCGAPNGYLVVQVKGDDVKWRYKATGCSPDYQFRLYQPGEFESQKDYVVANIWDWDWTYTVNWYEDGVLKGAMQAFDDEDQDYINMVKGKKTGYRTRHLFRAQPSKDAKSVKVVVKNRFGEIFTEEIKL</sequence>
<feature type="domain" description="Calcineurin-like phosphoesterase" evidence="2">
    <location>
        <begin position="125"/>
        <end position="321"/>
    </location>
</feature>
<accession>A0A173YHI4</accession>
<dbReference type="PANTHER" id="PTHR43143:SF1">
    <property type="entry name" value="SERINE_THREONINE-PROTEIN PHOSPHATASE CPPED1"/>
    <property type="match status" value="1"/>
</dbReference>
<dbReference type="STRING" id="338188.ERS852397_00575"/>
<protein>
    <submittedName>
        <fullName evidence="5">Predicted phosphohydrolases</fullName>
    </submittedName>
</protein>
<dbReference type="InterPro" id="IPR008969">
    <property type="entry name" value="CarboxyPept-like_regulatory"/>
</dbReference>
<dbReference type="AlphaFoldDB" id="A0A173YHI4"/>
<feature type="domain" description="Calcineurin-like phosphoesterase N-terminal" evidence="4">
    <location>
        <begin position="32"/>
        <end position="111"/>
    </location>
</feature>
<dbReference type="Gene3D" id="3.60.21.10">
    <property type="match status" value="1"/>
</dbReference>
<evidence type="ECO:0000259" key="2">
    <source>
        <dbReference type="Pfam" id="PF00149"/>
    </source>
</evidence>
<evidence type="ECO:0000256" key="1">
    <source>
        <dbReference type="SAM" id="SignalP"/>
    </source>
</evidence>
<dbReference type="RefSeq" id="WP_032844946.1">
    <property type="nucleotide sequence ID" value="NZ_CABIXA010000002.1"/>
</dbReference>
<evidence type="ECO:0000313" key="6">
    <source>
        <dbReference type="Proteomes" id="UP000095517"/>
    </source>
</evidence>
<dbReference type="EMBL" id="CYZH01000002">
    <property type="protein sequence ID" value="CUN62727.1"/>
    <property type="molecule type" value="Genomic_DNA"/>
</dbReference>
<name>A0A173YHI4_9BACE</name>
<dbReference type="InterPro" id="IPR032288">
    <property type="entry name" value="Metallophos_C"/>
</dbReference>
<dbReference type="Pfam" id="PF16371">
    <property type="entry name" value="MetallophosN"/>
    <property type="match status" value="1"/>
</dbReference>
<dbReference type="InterPro" id="IPR004843">
    <property type="entry name" value="Calcineurin-like_PHP"/>
</dbReference>
<dbReference type="InterPro" id="IPR032285">
    <property type="entry name" value="Metallophos_N"/>
</dbReference>
<dbReference type="InterPro" id="IPR029052">
    <property type="entry name" value="Metallo-depent_PP-like"/>
</dbReference>
<dbReference type="SUPFAM" id="SSF49464">
    <property type="entry name" value="Carboxypeptidase regulatory domain-like"/>
    <property type="match status" value="1"/>
</dbReference>
<dbReference type="GO" id="GO:0016787">
    <property type="term" value="F:hydrolase activity"/>
    <property type="evidence" value="ECO:0007669"/>
    <property type="project" value="UniProtKB-KW"/>
</dbReference>
<feature type="signal peptide" evidence="1">
    <location>
        <begin position="1"/>
        <end position="23"/>
    </location>
</feature>
<evidence type="ECO:0000259" key="4">
    <source>
        <dbReference type="Pfam" id="PF16371"/>
    </source>
</evidence>
<feature type="domain" description="Calcineurin-like phosphoesterase C-terminal" evidence="3">
    <location>
        <begin position="333"/>
        <end position="472"/>
    </location>
</feature>
<dbReference type="Pfam" id="PF00149">
    <property type="entry name" value="Metallophos"/>
    <property type="match status" value="1"/>
</dbReference>
<evidence type="ECO:0000259" key="3">
    <source>
        <dbReference type="Pfam" id="PF16370"/>
    </source>
</evidence>
<keyword evidence="5" id="KW-0378">Hydrolase</keyword>
<dbReference type="Pfam" id="PF16370">
    <property type="entry name" value="MetallophosC"/>
    <property type="match status" value="1"/>
</dbReference>
<feature type="chain" id="PRO_5008016176" evidence="1">
    <location>
        <begin position="24"/>
        <end position="478"/>
    </location>
</feature>
<dbReference type="Gene3D" id="2.60.40.1120">
    <property type="entry name" value="Carboxypeptidase-like, regulatory domain"/>
    <property type="match status" value="1"/>
</dbReference>
<keyword evidence="1" id="KW-0732">Signal</keyword>
<dbReference type="InterPro" id="IPR051918">
    <property type="entry name" value="STPP_CPPED1"/>
</dbReference>
<dbReference type="Proteomes" id="UP000095517">
    <property type="component" value="Unassembled WGS sequence"/>
</dbReference>